<protein>
    <submittedName>
        <fullName evidence="1">Uncharacterized protein</fullName>
    </submittedName>
</protein>
<reference evidence="1" key="2">
    <citation type="journal article" date="2020" name="Nat. Commun.">
        <title>Large-scale genome sequencing of mycorrhizal fungi provides insights into the early evolution of symbiotic traits.</title>
        <authorList>
            <person name="Miyauchi S."/>
            <person name="Kiss E."/>
            <person name="Kuo A."/>
            <person name="Drula E."/>
            <person name="Kohler A."/>
            <person name="Sanchez-Garcia M."/>
            <person name="Morin E."/>
            <person name="Andreopoulos B."/>
            <person name="Barry K.W."/>
            <person name="Bonito G."/>
            <person name="Buee M."/>
            <person name="Carver A."/>
            <person name="Chen C."/>
            <person name="Cichocki N."/>
            <person name="Clum A."/>
            <person name="Culley D."/>
            <person name="Crous P.W."/>
            <person name="Fauchery L."/>
            <person name="Girlanda M."/>
            <person name="Hayes R.D."/>
            <person name="Keri Z."/>
            <person name="LaButti K."/>
            <person name="Lipzen A."/>
            <person name="Lombard V."/>
            <person name="Magnuson J."/>
            <person name="Maillard F."/>
            <person name="Murat C."/>
            <person name="Nolan M."/>
            <person name="Ohm R.A."/>
            <person name="Pangilinan J."/>
            <person name="Pereira M.F."/>
            <person name="Perotto S."/>
            <person name="Peter M."/>
            <person name="Pfister S."/>
            <person name="Riley R."/>
            <person name="Sitrit Y."/>
            <person name="Stielow J.B."/>
            <person name="Szollosi G."/>
            <person name="Zifcakova L."/>
            <person name="Stursova M."/>
            <person name="Spatafora J.W."/>
            <person name="Tedersoo L."/>
            <person name="Vaario L.M."/>
            <person name="Yamada A."/>
            <person name="Yan M."/>
            <person name="Wang P."/>
            <person name="Xu J."/>
            <person name="Bruns T."/>
            <person name="Baldrian P."/>
            <person name="Vilgalys R."/>
            <person name="Dunand C."/>
            <person name="Henrissat B."/>
            <person name="Grigoriev I.V."/>
            <person name="Hibbett D."/>
            <person name="Nagy L.G."/>
            <person name="Martin F.M."/>
        </authorList>
    </citation>
    <scope>NUCLEOTIDE SEQUENCE</scope>
    <source>
        <strain evidence="1">BED1</strain>
    </source>
</reference>
<name>A0AAD4BNU1_BOLED</name>
<reference evidence="1" key="1">
    <citation type="submission" date="2019-10" db="EMBL/GenBank/DDBJ databases">
        <authorList>
            <consortium name="DOE Joint Genome Institute"/>
            <person name="Kuo A."/>
            <person name="Miyauchi S."/>
            <person name="Kiss E."/>
            <person name="Drula E."/>
            <person name="Kohler A."/>
            <person name="Sanchez-Garcia M."/>
            <person name="Andreopoulos B."/>
            <person name="Barry K.W."/>
            <person name="Bonito G."/>
            <person name="Buee M."/>
            <person name="Carver A."/>
            <person name="Chen C."/>
            <person name="Cichocki N."/>
            <person name="Clum A."/>
            <person name="Culley D."/>
            <person name="Crous P.W."/>
            <person name="Fauchery L."/>
            <person name="Girlanda M."/>
            <person name="Hayes R."/>
            <person name="Keri Z."/>
            <person name="LaButti K."/>
            <person name="Lipzen A."/>
            <person name="Lombard V."/>
            <person name="Magnuson J."/>
            <person name="Maillard F."/>
            <person name="Morin E."/>
            <person name="Murat C."/>
            <person name="Nolan M."/>
            <person name="Ohm R."/>
            <person name="Pangilinan J."/>
            <person name="Pereira M."/>
            <person name="Perotto S."/>
            <person name="Peter M."/>
            <person name="Riley R."/>
            <person name="Sitrit Y."/>
            <person name="Stielow B."/>
            <person name="Szollosi G."/>
            <person name="Zifcakova L."/>
            <person name="Stursova M."/>
            <person name="Spatafora J.W."/>
            <person name="Tedersoo L."/>
            <person name="Vaario L.-M."/>
            <person name="Yamada A."/>
            <person name="Yan M."/>
            <person name="Wang P."/>
            <person name="Xu J."/>
            <person name="Bruns T."/>
            <person name="Baldrian P."/>
            <person name="Vilgalys R."/>
            <person name="Henrissat B."/>
            <person name="Grigoriev I.V."/>
            <person name="Hibbett D."/>
            <person name="Nagy L.G."/>
            <person name="Martin F.M."/>
        </authorList>
    </citation>
    <scope>NUCLEOTIDE SEQUENCE</scope>
    <source>
        <strain evidence="1">BED1</strain>
    </source>
</reference>
<dbReference type="AlphaFoldDB" id="A0AAD4BNU1"/>
<evidence type="ECO:0000313" key="2">
    <source>
        <dbReference type="Proteomes" id="UP001194468"/>
    </source>
</evidence>
<dbReference type="Proteomes" id="UP001194468">
    <property type="component" value="Unassembled WGS sequence"/>
</dbReference>
<dbReference type="EMBL" id="WHUW01000025">
    <property type="protein sequence ID" value="KAF8435466.1"/>
    <property type="molecule type" value="Genomic_DNA"/>
</dbReference>
<evidence type="ECO:0000313" key="1">
    <source>
        <dbReference type="EMBL" id="KAF8435466.1"/>
    </source>
</evidence>
<sequence length="211" mass="24898">VEKGIRTRPCQTSSCRLPSCSSRPTPIMHLRFRPIENFTRPTHVPGWLYDKEKGTFERDEQRQRLLMEEKEVWHDALEEPLPDCETRSLEGRILGVRALRRSIARDRSDDTHTKRSTTFRAEGRVTIATETRIIRRVELILDDLVFLDRIQRRTANRDHVVQHSLDDKVEGWEEKEKDGIVTWNGRVYFPIDSKLWEDVIRELISNHARCA</sequence>
<keyword evidence="2" id="KW-1185">Reference proteome</keyword>
<accession>A0AAD4BNU1</accession>
<organism evidence="1 2">
    <name type="scientific">Boletus edulis BED1</name>
    <dbReference type="NCBI Taxonomy" id="1328754"/>
    <lineage>
        <taxon>Eukaryota</taxon>
        <taxon>Fungi</taxon>
        <taxon>Dikarya</taxon>
        <taxon>Basidiomycota</taxon>
        <taxon>Agaricomycotina</taxon>
        <taxon>Agaricomycetes</taxon>
        <taxon>Agaricomycetidae</taxon>
        <taxon>Boletales</taxon>
        <taxon>Boletineae</taxon>
        <taxon>Boletaceae</taxon>
        <taxon>Boletoideae</taxon>
        <taxon>Boletus</taxon>
    </lineage>
</organism>
<gene>
    <name evidence="1" type="ORF">L210DRAFT_3551279</name>
</gene>
<proteinExistence type="predicted"/>
<feature type="non-terminal residue" evidence="1">
    <location>
        <position position="1"/>
    </location>
</feature>
<comment type="caution">
    <text evidence="1">The sequence shown here is derived from an EMBL/GenBank/DDBJ whole genome shotgun (WGS) entry which is preliminary data.</text>
</comment>